<dbReference type="EMBL" id="HBNR01020775">
    <property type="protein sequence ID" value="CAE4574181.1"/>
    <property type="molecule type" value="Transcribed_RNA"/>
</dbReference>
<dbReference type="InterPro" id="IPR051213">
    <property type="entry name" value="START_lipid_transfer"/>
</dbReference>
<feature type="transmembrane region" description="Helical" evidence="1">
    <location>
        <begin position="406"/>
        <end position="425"/>
    </location>
</feature>
<dbReference type="CDD" id="cd00177">
    <property type="entry name" value="START"/>
    <property type="match status" value="1"/>
</dbReference>
<feature type="domain" description="START" evidence="2">
    <location>
        <begin position="193"/>
        <end position="347"/>
    </location>
</feature>
<dbReference type="InterPro" id="IPR023393">
    <property type="entry name" value="START-like_dom_sf"/>
</dbReference>
<reference evidence="3" key="1">
    <citation type="submission" date="2021-01" db="EMBL/GenBank/DDBJ databases">
        <authorList>
            <person name="Corre E."/>
            <person name="Pelletier E."/>
            <person name="Niang G."/>
            <person name="Scheremetjew M."/>
            <person name="Finn R."/>
            <person name="Kale V."/>
            <person name="Holt S."/>
            <person name="Cochrane G."/>
            <person name="Meng A."/>
            <person name="Brown T."/>
            <person name="Cohen L."/>
        </authorList>
    </citation>
    <scope>NUCLEOTIDE SEQUENCE</scope>
    <source>
        <strain evidence="3">CCMP3105</strain>
    </source>
</reference>
<gene>
    <name evidence="3" type="ORF">AMON00008_LOCUS13800</name>
</gene>
<dbReference type="PROSITE" id="PS50848">
    <property type="entry name" value="START"/>
    <property type="match status" value="1"/>
</dbReference>
<evidence type="ECO:0000313" key="3">
    <source>
        <dbReference type="EMBL" id="CAE4574181.1"/>
    </source>
</evidence>
<protein>
    <recommendedName>
        <fullName evidence="2">START domain-containing protein</fullName>
    </recommendedName>
</protein>
<name>A0A7S4Q7N8_9DINO</name>
<dbReference type="Pfam" id="PF01852">
    <property type="entry name" value="START"/>
    <property type="match status" value="1"/>
</dbReference>
<organism evidence="3">
    <name type="scientific">Alexandrium monilatum</name>
    <dbReference type="NCBI Taxonomy" id="311494"/>
    <lineage>
        <taxon>Eukaryota</taxon>
        <taxon>Sar</taxon>
        <taxon>Alveolata</taxon>
        <taxon>Dinophyceae</taxon>
        <taxon>Gonyaulacales</taxon>
        <taxon>Pyrocystaceae</taxon>
        <taxon>Alexandrium</taxon>
    </lineage>
</organism>
<sequence>MAPPRLHRRGSVTHVPCPRCADCWVGWLRLLMRAGLKVEHAEEAGSAPAPTELHRSCGARKGRERCGEWLCRLCRRRWLRCFVGRRSGLLPSALTVGSSKGVDSEGLLKASPVTAEFEDARELLHRLTDIAAACSSVQCGASQQIAHTTIQRVAQESGCTVWLAQMPGCSIPCLCSSVELAPEVSVEAAVWAIYSIQDRLEWDGASFVQYDALCEGTTQSVSGALADAVYCRMRAPAGISDRDVVQERFLLRTPSGGYAIVMCSPSDTRAAELGKPPTTGLARAATLLSGYVVEPCPSGGVLLFAMSQTDLGGSIPGWAQNLAKKASKRKLIEWTQQLQAHCLNRSSDKARARQACLAKLGSCVEAAGIATGPVTSPTAPTTAGLPRQASGTEVHTKVSHKEPGSLLSAALGLALCALMITALPGWGLLEVDAWGWSSNERAARIIATAMLAPCIAGVIVCACAVAHA</sequence>
<proteinExistence type="predicted"/>
<dbReference type="GO" id="GO:0005737">
    <property type="term" value="C:cytoplasm"/>
    <property type="evidence" value="ECO:0007669"/>
    <property type="project" value="UniProtKB-ARBA"/>
</dbReference>
<accession>A0A7S4Q7N8</accession>
<dbReference type="GO" id="GO:0008289">
    <property type="term" value="F:lipid binding"/>
    <property type="evidence" value="ECO:0007669"/>
    <property type="project" value="InterPro"/>
</dbReference>
<keyword evidence="1" id="KW-0472">Membrane</keyword>
<dbReference type="SUPFAM" id="SSF55961">
    <property type="entry name" value="Bet v1-like"/>
    <property type="match status" value="1"/>
</dbReference>
<dbReference type="AlphaFoldDB" id="A0A7S4Q7N8"/>
<dbReference type="InterPro" id="IPR002913">
    <property type="entry name" value="START_lipid-bd_dom"/>
</dbReference>
<evidence type="ECO:0000259" key="2">
    <source>
        <dbReference type="PROSITE" id="PS50848"/>
    </source>
</evidence>
<keyword evidence="1" id="KW-0812">Transmembrane</keyword>
<dbReference type="PANTHER" id="PTHR19308:SF14">
    <property type="entry name" value="START DOMAIN-CONTAINING PROTEIN"/>
    <property type="match status" value="1"/>
</dbReference>
<dbReference type="PANTHER" id="PTHR19308">
    <property type="entry name" value="PHOSPHATIDYLCHOLINE TRANSFER PROTEIN"/>
    <property type="match status" value="1"/>
</dbReference>
<keyword evidence="1" id="KW-1133">Transmembrane helix</keyword>
<dbReference type="Gene3D" id="3.30.530.20">
    <property type="match status" value="1"/>
</dbReference>
<evidence type="ECO:0000256" key="1">
    <source>
        <dbReference type="SAM" id="Phobius"/>
    </source>
</evidence>
<feature type="transmembrane region" description="Helical" evidence="1">
    <location>
        <begin position="445"/>
        <end position="466"/>
    </location>
</feature>